<reference evidence="3 4" key="1">
    <citation type="submission" date="2024-03" db="EMBL/GenBank/DDBJ databases">
        <title>The Acrasis kona genome and developmental transcriptomes reveal deep origins of eukaryotic multicellular pathways.</title>
        <authorList>
            <person name="Sheikh S."/>
            <person name="Fu C.-J."/>
            <person name="Brown M.W."/>
            <person name="Baldauf S.L."/>
        </authorList>
    </citation>
    <scope>NUCLEOTIDE SEQUENCE [LARGE SCALE GENOMIC DNA]</scope>
    <source>
        <strain evidence="3 4">ATCC MYA-3509</strain>
    </source>
</reference>
<feature type="transmembrane region" description="Helical" evidence="2">
    <location>
        <begin position="629"/>
        <end position="654"/>
    </location>
</feature>
<dbReference type="AlphaFoldDB" id="A0AAW2YQV5"/>
<feature type="transmembrane region" description="Helical" evidence="2">
    <location>
        <begin position="491"/>
        <end position="514"/>
    </location>
</feature>
<keyword evidence="2" id="KW-0812">Transmembrane</keyword>
<dbReference type="Proteomes" id="UP001431209">
    <property type="component" value="Unassembled WGS sequence"/>
</dbReference>
<name>A0AAW2YQV5_9EUKA</name>
<sequence length="678" mass="76015">MSSFLHTISPGYRINPYVQTSKTSCRNVLNGHFIVQDQPVWILSYIIDFNTSLSNQVEINIWIEPVSVVRNENITLPYNDINYGDVIVGVQSYPEVSSTSIISQLVSSLIIPNILNVVLLARYGLPPTDRVYDAKIALDTIRDSSVINAPGVSNMTNYNIQVDYVFGKQNETNVRMLVLIGSEARNDVWTTLRPMKMGRPVLYFLLQRSTLPGCEPDAKPEDKIYVQRSFLLPSTISVARRNVGVTGNNNTILPWPSKCPSPFYLSLNLDNVRDNYNRNPPDPPNNDKKPRQMINPPSTFRLEITFWDIRRENVQDYKNIVIAATNNDISVQNNLFDNLMFNLSNIIYYDVSDSILGVVKFDLELPSSVMNLNCSGPRCNADSLFIGVWNCPQSGISFEVGAYFVNDERLPPSVVIMPLTVWALVGLASCFCITTLVVMCTFSCKFYDKLINQRPTTFDKLSNNDPLCLLCSLWFSLLGEKASRRSKQLQIFIPALLIFIVGLTSGLVLGVWSYSSRFDVNCCVQSEDQGYRTSLAPTTTGKPPGPKNPLSPINLQDTILPNPIVNILNEVYILYTNSAIVTCFTRSSYITSSTSNNNTDVLYDSGSSDASILCFRNKYKKVNIRGNDALGVIGTLLGGLLVLIAMILMIVLLIEMFLSGWYFEKVLLPRVTYYILNE</sequence>
<evidence type="ECO:0000313" key="3">
    <source>
        <dbReference type="EMBL" id="KAL0479479.1"/>
    </source>
</evidence>
<evidence type="ECO:0000256" key="1">
    <source>
        <dbReference type="SAM" id="MobiDB-lite"/>
    </source>
</evidence>
<evidence type="ECO:0000256" key="2">
    <source>
        <dbReference type="SAM" id="Phobius"/>
    </source>
</evidence>
<accession>A0AAW2YQV5</accession>
<organism evidence="3 4">
    <name type="scientific">Acrasis kona</name>
    <dbReference type="NCBI Taxonomy" id="1008807"/>
    <lineage>
        <taxon>Eukaryota</taxon>
        <taxon>Discoba</taxon>
        <taxon>Heterolobosea</taxon>
        <taxon>Tetramitia</taxon>
        <taxon>Eutetramitia</taxon>
        <taxon>Acrasidae</taxon>
        <taxon>Acrasis</taxon>
    </lineage>
</organism>
<protein>
    <submittedName>
        <fullName evidence="3">Uncharacterized protein</fullName>
    </submittedName>
</protein>
<keyword evidence="2" id="KW-1133">Transmembrane helix</keyword>
<keyword evidence="4" id="KW-1185">Reference proteome</keyword>
<gene>
    <name evidence="3" type="ORF">AKO1_007649</name>
</gene>
<evidence type="ECO:0000313" key="4">
    <source>
        <dbReference type="Proteomes" id="UP001431209"/>
    </source>
</evidence>
<proteinExistence type="predicted"/>
<comment type="caution">
    <text evidence="3">The sequence shown here is derived from an EMBL/GenBank/DDBJ whole genome shotgun (WGS) entry which is preliminary data.</text>
</comment>
<dbReference type="EMBL" id="JAOPGA020000568">
    <property type="protein sequence ID" value="KAL0479479.1"/>
    <property type="molecule type" value="Genomic_DNA"/>
</dbReference>
<feature type="region of interest" description="Disordered" evidence="1">
    <location>
        <begin position="274"/>
        <end position="295"/>
    </location>
</feature>
<keyword evidence="2" id="KW-0472">Membrane</keyword>
<feature type="transmembrane region" description="Helical" evidence="2">
    <location>
        <begin position="419"/>
        <end position="444"/>
    </location>
</feature>